<gene>
    <name evidence="2" type="ORF">PIB30_049698</name>
</gene>
<protein>
    <submittedName>
        <fullName evidence="2">Uncharacterized protein</fullName>
    </submittedName>
</protein>
<sequence>MSSKPYHIACVRRAPKSLFGEVLLAHTHLSHKPPTFRLSATGYAGSPKPLEDVEDVVYTDHSGDDQHQNQQQQQALDLNATANEATGSGNINAESGGTQNGQPPLGIQPHAIDKVPSIGLDRADQTPDLSAEWAMESEVRELKKENAELQSSTKDPQPRTRTSPRRRSRSQSRSPPRRNLRSKSPPQAKRTQRSHTPARSREEPELSLKARKES</sequence>
<evidence type="ECO:0000313" key="3">
    <source>
        <dbReference type="Proteomes" id="UP001341840"/>
    </source>
</evidence>
<name>A0ABU6YG77_9FABA</name>
<feature type="region of interest" description="Disordered" evidence="1">
    <location>
        <begin position="58"/>
        <end position="214"/>
    </location>
</feature>
<feature type="compositionally biased region" description="Polar residues" evidence="1">
    <location>
        <begin position="84"/>
        <end position="102"/>
    </location>
</feature>
<reference evidence="2 3" key="1">
    <citation type="journal article" date="2023" name="Plants (Basel)">
        <title>Bridging the Gap: Combining Genomics and Transcriptomics Approaches to Understand Stylosanthes scabra, an Orphan Legume from the Brazilian Caatinga.</title>
        <authorList>
            <person name="Ferreira-Neto J.R.C."/>
            <person name="da Silva M.D."/>
            <person name="Binneck E."/>
            <person name="de Melo N.F."/>
            <person name="da Silva R.H."/>
            <person name="de Melo A.L.T.M."/>
            <person name="Pandolfi V."/>
            <person name="Bustamante F.O."/>
            <person name="Brasileiro-Vidal A.C."/>
            <person name="Benko-Iseppon A.M."/>
        </authorList>
    </citation>
    <scope>NUCLEOTIDE SEQUENCE [LARGE SCALE GENOMIC DNA]</scope>
    <source>
        <tissue evidence="2">Leaves</tissue>
    </source>
</reference>
<comment type="caution">
    <text evidence="2">The sequence shown here is derived from an EMBL/GenBank/DDBJ whole genome shotgun (WGS) entry which is preliminary data.</text>
</comment>
<feature type="compositionally biased region" description="Basic and acidic residues" evidence="1">
    <location>
        <begin position="137"/>
        <end position="147"/>
    </location>
</feature>
<evidence type="ECO:0000256" key="1">
    <source>
        <dbReference type="SAM" id="MobiDB-lite"/>
    </source>
</evidence>
<feature type="compositionally biased region" description="Low complexity" evidence="1">
    <location>
        <begin position="68"/>
        <end position="83"/>
    </location>
</feature>
<evidence type="ECO:0000313" key="2">
    <source>
        <dbReference type="EMBL" id="MED6208926.1"/>
    </source>
</evidence>
<organism evidence="2 3">
    <name type="scientific">Stylosanthes scabra</name>
    <dbReference type="NCBI Taxonomy" id="79078"/>
    <lineage>
        <taxon>Eukaryota</taxon>
        <taxon>Viridiplantae</taxon>
        <taxon>Streptophyta</taxon>
        <taxon>Embryophyta</taxon>
        <taxon>Tracheophyta</taxon>
        <taxon>Spermatophyta</taxon>
        <taxon>Magnoliopsida</taxon>
        <taxon>eudicotyledons</taxon>
        <taxon>Gunneridae</taxon>
        <taxon>Pentapetalae</taxon>
        <taxon>rosids</taxon>
        <taxon>fabids</taxon>
        <taxon>Fabales</taxon>
        <taxon>Fabaceae</taxon>
        <taxon>Papilionoideae</taxon>
        <taxon>50 kb inversion clade</taxon>
        <taxon>dalbergioids sensu lato</taxon>
        <taxon>Dalbergieae</taxon>
        <taxon>Pterocarpus clade</taxon>
        <taxon>Stylosanthes</taxon>
    </lineage>
</organism>
<feature type="compositionally biased region" description="Basic residues" evidence="1">
    <location>
        <begin position="162"/>
        <end position="181"/>
    </location>
</feature>
<keyword evidence="3" id="KW-1185">Reference proteome</keyword>
<dbReference type="Proteomes" id="UP001341840">
    <property type="component" value="Unassembled WGS sequence"/>
</dbReference>
<proteinExistence type="predicted"/>
<feature type="compositionally biased region" description="Basic and acidic residues" evidence="1">
    <location>
        <begin position="199"/>
        <end position="214"/>
    </location>
</feature>
<dbReference type="EMBL" id="JASCZI010241991">
    <property type="protein sequence ID" value="MED6208926.1"/>
    <property type="molecule type" value="Genomic_DNA"/>
</dbReference>
<accession>A0ABU6YG77</accession>